<dbReference type="Proteomes" id="UP001409291">
    <property type="component" value="Unassembled WGS sequence"/>
</dbReference>
<dbReference type="InterPro" id="IPR008135">
    <property type="entry name" value="Competence-induced_CinA"/>
</dbReference>
<evidence type="ECO:0000313" key="3">
    <source>
        <dbReference type="EMBL" id="MEN5379910.1"/>
    </source>
</evidence>
<dbReference type="InterPro" id="IPR036425">
    <property type="entry name" value="MoaB/Mog-like_dom_sf"/>
</dbReference>
<dbReference type="SUPFAM" id="SSF53218">
    <property type="entry name" value="Molybdenum cofactor biosynthesis proteins"/>
    <property type="match status" value="1"/>
</dbReference>
<name>A0ABV0BYP6_9SPHI</name>
<dbReference type="SMART" id="SM00852">
    <property type="entry name" value="MoCF_biosynth"/>
    <property type="match status" value="1"/>
</dbReference>
<proteinExistence type="inferred from homology"/>
<dbReference type="EMBL" id="JBDJNQ010000012">
    <property type="protein sequence ID" value="MEN5379910.1"/>
    <property type="molecule type" value="Genomic_DNA"/>
</dbReference>
<dbReference type="Gene3D" id="3.40.980.10">
    <property type="entry name" value="MoaB/Mog-like domain"/>
    <property type="match status" value="1"/>
</dbReference>
<gene>
    <name evidence="3" type="ORF">ABE541_21770</name>
</gene>
<protein>
    <recommendedName>
        <fullName evidence="1">CinA-like protein</fullName>
    </recommendedName>
</protein>
<dbReference type="InterPro" id="IPR041424">
    <property type="entry name" value="CinA_KH"/>
</dbReference>
<evidence type="ECO:0000259" key="2">
    <source>
        <dbReference type="SMART" id="SM00852"/>
    </source>
</evidence>
<dbReference type="InterPro" id="IPR050101">
    <property type="entry name" value="CinA"/>
</dbReference>
<dbReference type="HAMAP" id="MF_00226_B">
    <property type="entry name" value="CinA_B"/>
    <property type="match status" value="1"/>
</dbReference>
<dbReference type="InterPro" id="IPR036653">
    <property type="entry name" value="CinA-like_C"/>
</dbReference>
<reference evidence="3 4" key="1">
    <citation type="submission" date="2024-04" db="EMBL/GenBank/DDBJ databases">
        <title>WGS of bacteria from Torrens River.</title>
        <authorList>
            <person name="Wyrsch E.R."/>
            <person name="Drigo B."/>
        </authorList>
    </citation>
    <scope>NUCLEOTIDE SEQUENCE [LARGE SCALE GENOMIC DNA]</scope>
    <source>
        <strain evidence="3 4">TWI391</strain>
    </source>
</reference>
<feature type="domain" description="MoaB/Mog" evidence="2">
    <location>
        <begin position="4"/>
        <end position="170"/>
    </location>
</feature>
<dbReference type="PANTHER" id="PTHR13939:SF0">
    <property type="entry name" value="NMN AMIDOHYDROLASE-LIKE PROTEIN YFAY"/>
    <property type="match status" value="1"/>
</dbReference>
<dbReference type="PIRSF" id="PIRSF006728">
    <property type="entry name" value="CinA"/>
    <property type="match status" value="1"/>
</dbReference>
<dbReference type="InterPro" id="IPR008136">
    <property type="entry name" value="CinA_C"/>
</dbReference>
<dbReference type="NCBIfam" id="TIGR00200">
    <property type="entry name" value="cinA_nterm"/>
    <property type="match status" value="1"/>
</dbReference>
<accession>A0ABV0BYP6</accession>
<dbReference type="CDD" id="cd00885">
    <property type="entry name" value="cinA"/>
    <property type="match status" value="1"/>
</dbReference>
<dbReference type="InterPro" id="IPR001453">
    <property type="entry name" value="MoaB/Mog_dom"/>
</dbReference>
<organism evidence="3 4">
    <name type="scientific">Sphingobacterium kitahiroshimense</name>
    <dbReference type="NCBI Taxonomy" id="470446"/>
    <lineage>
        <taxon>Bacteria</taxon>
        <taxon>Pseudomonadati</taxon>
        <taxon>Bacteroidota</taxon>
        <taxon>Sphingobacteriia</taxon>
        <taxon>Sphingobacteriales</taxon>
        <taxon>Sphingobacteriaceae</taxon>
        <taxon>Sphingobacterium</taxon>
    </lineage>
</organism>
<dbReference type="Pfam" id="PF18146">
    <property type="entry name" value="CinA_KH"/>
    <property type="match status" value="1"/>
</dbReference>
<dbReference type="NCBIfam" id="NF001813">
    <property type="entry name" value="PRK00549.1"/>
    <property type="match status" value="1"/>
</dbReference>
<comment type="similarity">
    <text evidence="1">Belongs to the CinA family.</text>
</comment>
<sequence>MKAQIITIGDEILIGQIIDTNSAWIATQLQNNNISVIQILSISDKEEAIFNALSNSQDQADVVLITGGLGPTKDDITKQTAAKYFDTFLQRDEEVLQHVTQFFEARGKEMLEINRQQADVLKGCTILFNQYGTAPGMLIKKGATTYIFMPGVPFEMKHLMNTQVLPILCKQDNTTYLAQENIIVGGIGESYLAEKIADLESELPAHIKLAYLPTLAFVRLRLSGTGSHKDDITKETKEFASKLIDRLADHVIANHDTSIEKFLIQKFIRHQLTLTTAESCTGGSLAAMITAVPGCSAMYVGGTVPYSNKLKQQLLDVKEETLSQYGAVSEQTVIEMAQGAKHKFDTNYAVATSGIAGPTGGTPEKPVGTVWIAIAGEKETIARKFQFQNDRTINIERTRQLALFMLWQLLVKEHQIGIDL</sequence>
<evidence type="ECO:0000256" key="1">
    <source>
        <dbReference type="HAMAP-Rule" id="MF_00226"/>
    </source>
</evidence>
<dbReference type="Pfam" id="PF02464">
    <property type="entry name" value="CinA"/>
    <property type="match status" value="1"/>
</dbReference>
<evidence type="ECO:0000313" key="4">
    <source>
        <dbReference type="Proteomes" id="UP001409291"/>
    </source>
</evidence>
<dbReference type="Gene3D" id="3.90.950.20">
    <property type="entry name" value="CinA-like"/>
    <property type="match status" value="1"/>
</dbReference>
<dbReference type="Pfam" id="PF00994">
    <property type="entry name" value="MoCF_biosynth"/>
    <property type="match status" value="1"/>
</dbReference>
<dbReference type="PANTHER" id="PTHR13939">
    <property type="entry name" value="NICOTINAMIDE-NUCLEOTIDE AMIDOHYDROLASE PNCC"/>
    <property type="match status" value="1"/>
</dbReference>
<dbReference type="NCBIfam" id="TIGR00177">
    <property type="entry name" value="molyb_syn"/>
    <property type="match status" value="1"/>
</dbReference>
<dbReference type="SUPFAM" id="SSF142433">
    <property type="entry name" value="CinA-like"/>
    <property type="match status" value="1"/>
</dbReference>
<dbReference type="RefSeq" id="WP_346582760.1">
    <property type="nucleotide sequence ID" value="NZ_JBDJLH010000009.1"/>
</dbReference>
<comment type="caution">
    <text evidence="3">The sequence shown here is derived from an EMBL/GenBank/DDBJ whole genome shotgun (WGS) entry which is preliminary data.</text>
</comment>
<dbReference type="NCBIfam" id="TIGR00199">
    <property type="entry name" value="PncC_domain"/>
    <property type="match status" value="1"/>
</dbReference>
<keyword evidence="4" id="KW-1185">Reference proteome</keyword>